<sequence>MNATSYSFSYIRTDSKGKPYTIRVFVSKSQLIEIADGILVTVQEVDEETGFQKIDNYYIRKFDSEYLIGNIKNQEFNPIKSEVMDELKERVLEILRAGAESR</sequence>
<reference evidence="2 4" key="2">
    <citation type="submission" date="2023-11" db="EMBL/GenBank/DDBJ databases">
        <title>MicrobeMod: A computational toolkit for identifying prokaryotic methylation and restriction-modification with nanopore sequencing.</title>
        <authorList>
            <person name="Crits-Christoph A."/>
            <person name="Kang S.C."/>
            <person name="Lee H."/>
            <person name="Ostrov N."/>
        </authorList>
    </citation>
    <scope>NUCLEOTIDE SEQUENCE [LARGE SCALE GENOMIC DNA]</scope>
    <source>
        <strain evidence="2 4">ATCC 23090</strain>
    </source>
</reference>
<gene>
    <name evidence="1" type="ORF">SAMN05661012_06356</name>
    <name evidence="2" type="ORF">SR876_11560</name>
</gene>
<dbReference type="RefSeq" id="WP_072366189.1">
    <property type="nucleotide sequence ID" value="NZ_CBHWAX010000183.1"/>
</dbReference>
<dbReference type="EMBL" id="FPIZ01000038">
    <property type="protein sequence ID" value="SFW89003.1"/>
    <property type="molecule type" value="Genomic_DNA"/>
</dbReference>
<evidence type="ECO:0000313" key="2">
    <source>
        <dbReference type="EMBL" id="WQG92142.1"/>
    </source>
</evidence>
<dbReference type="Proteomes" id="UP000183788">
    <property type="component" value="Unassembled WGS sequence"/>
</dbReference>
<proteinExistence type="predicted"/>
<name>A0A1K1SXI3_9BACT</name>
<keyword evidence="4" id="KW-1185">Reference proteome</keyword>
<protein>
    <submittedName>
        <fullName evidence="1">Uncharacterized protein</fullName>
    </submittedName>
</protein>
<reference evidence="1 3" key="1">
    <citation type="submission" date="2016-11" db="EMBL/GenBank/DDBJ databases">
        <authorList>
            <person name="Jaros S."/>
            <person name="Januszkiewicz K."/>
            <person name="Wedrychowicz H."/>
        </authorList>
    </citation>
    <scope>NUCLEOTIDE SEQUENCE [LARGE SCALE GENOMIC DNA]</scope>
    <source>
        <strain evidence="1 3">DSM 784</strain>
    </source>
</reference>
<dbReference type="EMBL" id="CP140154">
    <property type="protein sequence ID" value="WQG92142.1"/>
    <property type="molecule type" value="Genomic_DNA"/>
</dbReference>
<evidence type="ECO:0000313" key="1">
    <source>
        <dbReference type="EMBL" id="SFW89003.1"/>
    </source>
</evidence>
<dbReference type="Proteomes" id="UP001326715">
    <property type="component" value="Chromosome"/>
</dbReference>
<evidence type="ECO:0000313" key="4">
    <source>
        <dbReference type="Proteomes" id="UP001326715"/>
    </source>
</evidence>
<evidence type="ECO:0000313" key="3">
    <source>
        <dbReference type="Proteomes" id="UP000183788"/>
    </source>
</evidence>
<dbReference type="AlphaFoldDB" id="A0A1K1SXI3"/>
<dbReference type="OrthoDB" id="674255at2"/>
<accession>A0A1K1SXI3</accession>
<organism evidence="1 3">
    <name type="scientific">Chitinophaga sancti</name>
    <dbReference type="NCBI Taxonomy" id="1004"/>
    <lineage>
        <taxon>Bacteria</taxon>
        <taxon>Pseudomonadati</taxon>
        <taxon>Bacteroidota</taxon>
        <taxon>Chitinophagia</taxon>
        <taxon>Chitinophagales</taxon>
        <taxon>Chitinophagaceae</taxon>
        <taxon>Chitinophaga</taxon>
    </lineage>
</organism>